<dbReference type="InParanoid" id="A0A286UHM2"/>
<dbReference type="GO" id="GO:0016853">
    <property type="term" value="F:isomerase activity"/>
    <property type="evidence" value="ECO:0007669"/>
    <property type="project" value="UniProtKB-KW"/>
</dbReference>
<feature type="transmembrane region" description="Helical" evidence="1">
    <location>
        <begin position="7"/>
        <end position="25"/>
    </location>
</feature>
<dbReference type="EMBL" id="NBII01000005">
    <property type="protein sequence ID" value="PAV19019.1"/>
    <property type="molecule type" value="Genomic_DNA"/>
</dbReference>
<keyword evidence="1" id="KW-1133">Transmembrane helix</keyword>
<feature type="transmembrane region" description="Helical" evidence="1">
    <location>
        <begin position="134"/>
        <end position="158"/>
    </location>
</feature>
<keyword evidence="2" id="KW-0413">Isomerase</keyword>
<keyword evidence="1" id="KW-0472">Membrane</keyword>
<keyword evidence="1" id="KW-0812">Transmembrane</keyword>
<name>A0A286UHM2_9AGAM</name>
<evidence type="ECO:0000256" key="1">
    <source>
        <dbReference type="SAM" id="Phobius"/>
    </source>
</evidence>
<feature type="transmembrane region" description="Helical" evidence="1">
    <location>
        <begin position="100"/>
        <end position="122"/>
    </location>
</feature>
<evidence type="ECO:0000313" key="3">
    <source>
        <dbReference type="Proteomes" id="UP000217199"/>
    </source>
</evidence>
<feature type="transmembrane region" description="Helical" evidence="1">
    <location>
        <begin position="178"/>
        <end position="198"/>
    </location>
</feature>
<dbReference type="Gene3D" id="1.20.140.150">
    <property type="match status" value="1"/>
</dbReference>
<reference evidence="2 3" key="1">
    <citation type="journal article" date="2017" name="Mol. Ecol.">
        <title>Comparative and population genomic landscape of Phellinus noxius: A hypervariable fungus causing root rot in trees.</title>
        <authorList>
            <person name="Chung C.L."/>
            <person name="Lee T.J."/>
            <person name="Akiba M."/>
            <person name="Lee H.H."/>
            <person name="Kuo T.H."/>
            <person name="Liu D."/>
            <person name="Ke H.M."/>
            <person name="Yokoi T."/>
            <person name="Roa M.B."/>
            <person name="Lu M.J."/>
            <person name="Chang Y.Y."/>
            <person name="Ann P.J."/>
            <person name="Tsai J.N."/>
            <person name="Chen C.Y."/>
            <person name="Tzean S.S."/>
            <person name="Ota Y."/>
            <person name="Hattori T."/>
            <person name="Sahashi N."/>
            <person name="Liou R.F."/>
            <person name="Kikuchi T."/>
            <person name="Tsai I.J."/>
        </authorList>
    </citation>
    <scope>NUCLEOTIDE SEQUENCE [LARGE SCALE GENOMIC DNA]</scope>
    <source>
        <strain evidence="2 3">FFPRI411160</strain>
    </source>
</reference>
<keyword evidence="3" id="KW-1185">Reference proteome</keyword>
<organism evidence="2 3">
    <name type="scientific">Pyrrhoderma noxium</name>
    <dbReference type="NCBI Taxonomy" id="2282107"/>
    <lineage>
        <taxon>Eukaryota</taxon>
        <taxon>Fungi</taxon>
        <taxon>Dikarya</taxon>
        <taxon>Basidiomycota</taxon>
        <taxon>Agaricomycotina</taxon>
        <taxon>Agaricomycetes</taxon>
        <taxon>Hymenochaetales</taxon>
        <taxon>Hymenochaetaceae</taxon>
        <taxon>Pyrrhoderma</taxon>
    </lineage>
</organism>
<dbReference type="Proteomes" id="UP000217199">
    <property type="component" value="Unassembled WGS sequence"/>
</dbReference>
<accession>A0A286UHM2</accession>
<dbReference type="OrthoDB" id="61370at2759"/>
<gene>
    <name evidence="2" type="ORF">PNOK_0586300</name>
</gene>
<evidence type="ECO:0000313" key="2">
    <source>
        <dbReference type="EMBL" id="PAV19019.1"/>
    </source>
</evidence>
<dbReference type="AlphaFoldDB" id="A0A286UHM2"/>
<proteinExistence type="predicted"/>
<protein>
    <submittedName>
        <fullName evidence="2">3-beta hydroxysteroid dehydrogenase isomerase family containing</fullName>
    </submittedName>
</protein>
<sequence>MRKTSYVITLIAVIISALFNVLSIVRPDWLYAHPPDIFNSKTVIRYGLLERCERQVIDFPGPGQNGRIHYTDYSCRAFPSRKEDRCESDNRYFCTLWWTAGYAAELGVVFGAAALMAVLVGVSTRSRRRRVWRGIAGLQALHASFKIVAFGIITHLYAKSRHPYFEFARPSTAYVLNTLSWIGDILIIFGVVTTGLAADAGHAWAAGNRAYRPIEG</sequence>
<comment type="caution">
    <text evidence="2">The sequence shown here is derived from an EMBL/GenBank/DDBJ whole genome shotgun (WGS) entry which is preliminary data.</text>
</comment>